<sequence length="377" mass="42373">MLITKRLDELTPDEFTRILSPEKGSALDAQTVVLGSQEHACCSLTAGTLDINANRDFANTVRNAYDRARVNAPAQKAGWGFAPRPATPRTEPEPTLKVTEVTDTTSATRIHVPVLVYQSRRKPGFNADGSPAADMTYGDMTEEEIKAIPNFGHLHIFSKDGYFFGFYSASLNFFKFRLMATLFFSAGELKMVILAMIAKFEKKEGGEFRHPALTRAVRAHPNTQAFVKTLLQGVDDTIKQNHGEINPVALNDWMMSYQNIIKKSLRPPAFNTFEDKYLGWLNGGLTFAINDVWAAKAEIVDFDRCGRFYKGKVRVTFYDHFGLDIPDIGPDPDTAEIKVYSVLGGFRSWFILQHLNKFSYKPFITVVEMDYPIKGNI</sequence>
<protein>
    <recommendedName>
        <fullName evidence="3">DUF3289 family protein</fullName>
    </recommendedName>
</protein>
<gene>
    <name evidence="1" type="ORF">SAMN02982996_00053</name>
</gene>
<evidence type="ECO:0008006" key="3">
    <source>
        <dbReference type="Google" id="ProtNLM"/>
    </source>
</evidence>
<name>A0A1H3VJI4_9GAMM</name>
<dbReference type="STRING" id="71657.SAMN02982996_00053"/>
<dbReference type="RefSeq" id="WP_074727626.1">
    <property type="nucleotide sequence ID" value="NZ_FNQS01000001.1"/>
</dbReference>
<evidence type="ECO:0000313" key="1">
    <source>
        <dbReference type="EMBL" id="SDZ74963.1"/>
    </source>
</evidence>
<proteinExistence type="predicted"/>
<keyword evidence="2" id="KW-1185">Reference proteome</keyword>
<dbReference type="GeneID" id="97763004"/>
<dbReference type="Pfam" id="PF11692">
    <property type="entry name" value="DUF3289"/>
    <property type="match status" value="1"/>
</dbReference>
<evidence type="ECO:0000313" key="2">
    <source>
        <dbReference type="Proteomes" id="UP000187280"/>
    </source>
</evidence>
<dbReference type="AlphaFoldDB" id="A0A1H3VJI4"/>
<dbReference type="EMBL" id="FNQS01000001">
    <property type="protein sequence ID" value="SDZ74963.1"/>
    <property type="molecule type" value="Genomic_DNA"/>
</dbReference>
<accession>A0A1H3VJI4</accession>
<dbReference type="Proteomes" id="UP000187280">
    <property type="component" value="Unassembled WGS sequence"/>
</dbReference>
<reference evidence="1 2" key="1">
    <citation type="submission" date="2016-10" db="EMBL/GenBank/DDBJ databases">
        <authorList>
            <person name="de Groot N.N."/>
        </authorList>
    </citation>
    <scope>NUCLEOTIDE SEQUENCE [LARGE SCALE GENOMIC DNA]</scope>
    <source>
        <strain evidence="1 2">ATCC 29281</strain>
    </source>
</reference>
<organism evidence="1 2">
    <name type="scientific">Lonsdalea quercina</name>
    <dbReference type="NCBI Taxonomy" id="71657"/>
    <lineage>
        <taxon>Bacteria</taxon>
        <taxon>Pseudomonadati</taxon>
        <taxon>Pseudomonadota</taxon>
        <taxon>Gammaproteobacteria</taxon>
        <taxon>Enterobacterales</taxon>
        <taxon>Pectobacteriaceae</taxon>
        <taxon>Lonsdalea</taxon>
    </lineage>
</organism>
<dbReference type="InterPro" id="IPR017483">
    <property type="entry name" value="CHP03034"/>
</dbReference>